<reference evidence="2" key="1">
    <citation type="submission" date="2022-11" db="UniProtKB">
        <authorList>
            <consortium name="WormBaseParasite"/>
        </authorList>
    </citation>
    <scope>IDENTIFICATION</scope>
</reference>
<organism evidence="1 2">
    <name type="scientific">Panagrolaimus sp. PS1159</name>
    <dbReference type="NCBI Taxonomy" id="55785"/>
    <lineage>
        <taxon>Eukaryota</taxon>
        <taxon>Metazoa</taxon>
        <taxon>Ecdysozoa</taxon>
        <taxon>Nematoda</taxon>
        <taxon>Chromadorea</taxon>
        <taxon>Rhabditida</taxon>
        <taxon>Tylenchina</taxon>
        <taxon>Panagrolaimomorpha</taxon>
        <taxon>Panagrolaimoidea</taxon>
        <taxon>Panagrolaimidae</taxon>
        <taxon>Panagrolaimus</taxon>
    </lineage>
</organism>
<proteinExistence type="predicted"/>
<evidence type="ECO:0000313" key="2">
    <source>
        <dbReference type="WBParaSite" id="PS1159_v2.g7357.t1"/>
    </source>
</evidence>
<sequence length="225" mass="24469">MQRVTKLVALGTGGGAAYYGYQNYDMIKEKMEESLPAPVREFLGMARKHQIAAVEPPKIKSLPSPVVPREEPVSTTKLPSPPLKKPDAPIRTVEPVDVKASHIGSITSSNTAEANELNKQLENRILAAISSAEKKVKTANDAKVHTIQAIQEHAARLKKAVDDGANANWDLVSESLINTEKLSKSDMSVEAHSRNYIDSLRKIINDGKSNPSTSNNPLLLNAIET</sequence>
<name>A0AC35GQ19_9BILA</name>
<protein>
    <submittedName>
        <fullName evidence="2">MICOS complex subunit MIC60</fullName>
    </submittedName>
</protein>
<dbReference type="WBParaSite" id="PS1159_v2.g7357.t1">
    <property type="protein sequence ID" value="PS1159_v2.g7357.t1"/>
    <property type="gene ID" value="PS1159_v2.g7357"/>
</dbReference>
<dbReference type="Proteomes" id="UP000887580">
    <property type="component" value="Unplaced"/>
</dbReference>
<accession>A0AC35GQ19</accession>
<evidence type="ECO:0000313" key="1">
    <source>
        <dbReference type="Proteomes" id="UP000887580"/>
    </source>
</evidence>